<dbReference type="Proteomes" id="UP000292855">
    <property type="component" value="Unassembled WGS sequence"/>
</dbReference>
<dbReference type="AlphaFoldDB" id="A0A4Q6XPH7"/>
<accession>A0A4Q6XPH7</accession>
<dbReference type="EMBL" id="SGIT01000001">
    <property type="protein sequence ID" value="RZF62143.1"/>
    <property type="molecule type" value="Genomic_DNA"/>
</dbReference>
<dbReference type="RefSeq" id="WP_130140372.1">
    <property type="nucleotide sequence ID" value="NZ_SGIT01000001.1"/>
</dbReference>
<dbReference type="SUPFAM" id="SSF48452">
    <property type="entry name" value="TPR-like"/>
    <property type="match status" value="1"/>
</dbReference>
<dbReference type="OrthoDB" id="9766256at2"/>
<gene>
    <name evidence="1" type="ORF">EWE74_04855</name>
</gene>
<protein>
    <submittedName>
        <fullName evidence="1">SusD/RagB family nutrient-binding outer membrane lipoprotein</fullName>
    </submittedName>
</protein>
<evidence type="ECO:0000313" key="1">
    <source>
        <dbReference type="EMBL" id="RZF62143.1"/>
    </source>
</evidence>
<name>A0A4Q6XPH7_9SPHI</name>
<organism evidence="1 2">
    <name type="scientific">Sphingobacterium corticibacterium</name>
    <dbReference type="NCBI Taxonomy" id="2484746"/>
    <lineage>
        <taxon>Bacteria</taxon>
        <taxon>Pseudomonadati</taxon>
        <taxon>Bacteroidota</taxon>
        <taxon>Sphingobacteriia</taxon>
        <taxon>Sphingobacteriales</taxon>
        <taxon>Sphingobacteriaceae</taxon>
        <taxon>Sphingobacterium</taxon>
    </lineage>
</organism>
<reference evidence="1 2" key="1">
    <citation type="submission" date="2019-02" db="EMBL/GenBank/DDBJ databases">
        <authorList>
            <person name="Li Y."/>
        </authorList>
    </citation>
    <scope>NUCLEOTIDE SEQUENCE [LARGE SCALE GENOMIC DNA]</scope>
    <source>
        <strain evidence="1 2">30C10-4-7</strain>
    </source>
</reference>
<dbReference type="Pfam" id="PF12771">
    <property type="entry name" value="SusD-like_2"/>
    <property type="match status" value="1"/>
</dbReference>
<keyword evidence="2" id="KW-1185">Reference proteome</keyword>
<sequence length="686" mass="79141">MKRIYYIIFSLVLSTLLPGCTKNFEEINTNDTKYYDVDLNSVFPGTVYRTMDLIGELNIQGRLLTFSRYGVLTFHASPAQEIGDSFFNKFYIGIIRDLVTMEREYTGQEGFENRLAMVKTWKVYMYYMMASIYGGVPMSEAITDGTVGIRSYKFDTEEEMYRQMLELLKEAGSLYNVDNPALGDYLETDPVFGVGGIGRSDLAKWQKFTNTLRLNIALQAQNLSMDLAREHATDVMQDETNLISSITDIAKLQWGQDVDMSSSYYFRRFIKGQTSFDGGYPALNEYFALYLFSYSDPRIEKYAQKSNELMMNGIAKTPSNTPIFLFTDTLTRHHAEFCGNDINDREHYCPNHALHQMDGLNDQRLDSILVNYTMPYVPMPQESNGLATGWEWEFVPGREAQGIRYNDPLNRSSPYNSSFVQDDFMKEDASMVLLSWADACFLKAEAAILFGLPDAQKYYEEGIRASFEQYGLSAQVADYMEQNGVKWDTDGHGFSDRRLLYKADINGKGGAENHLEQIYKQRYIAGFFNCLEGWNLERRTRVLRFPPFFLNGQSSNAEGYDRTYNYWNERFIYPIAEENKNKDAYYQAIENLKMESPYFRADRWGDNIFTSLGFAKLNPDIGIADLLYGGNKRLKTSAQYFSKKYGKDYDEVLATAKQMTGEVSNREALKKAFHYEFRELWSTYLP</sequence>
<dbReference type="InterPro" id="IPR011990">
    <property type="entry name" value="TPR-like_helical_dom_sf"/>
</dbReference>
<proteinExistence type="predicted"/>
<dbReference type="InterPro" id="IPR024302">
    <property type="entry name" value="SusD-like"/>
</dbReference>
<evidence type="ECO:0000313" key="2">
    <source>
        <dbReference type="Proteomes" id="UP000292855"/>
    </source>
</evidence>
<dbReference type="Gene3D" id="1.25.40.390">
    <property type="match status" value="2"/>
</dbReference>
<comment type="caution">
    <text evidence="1">The sequence shown here is derived from an EMBL/GenBank/DDBJ whole genome shotgun (WGS) entry which is preliminary data.</text>
</comment>
<dbReference type="Pfam" id="PF12741">
    <property type="entry name" value="SusD-like"/>
    <property type="match status" value="1"/>
</dbReference>
<keyword evidence="1" id="KW-0449">Lipoprotein</keyword>
<dbReference type="InterPro" id="IPR041662">
    <property type="entry name" value="SusD-like_2"/>
</dbReference>